<dbReference type="VEuPathDB" id="FungiDB:SPSK_10155"/>
<accession>A0A0F2M3R6</accession>
<evidence type="ECO:0000256" key="1">
    <source>
        <dbReference type="SAM" id="MobiDB-lite"/>
    </source>
</evidence>
<dbReference type="RefSeq" id="XP_016587019.1">
    <property type="nucleotide sequence ID" value="XM_016736706.1"/>
</dbReference>
<organism evidence="2 3">
    <name type="scientific">Sporothrix schenckii 1099-18</name>
    <dbReference type="NCBI Taxonomy" id="1397361"/>
    <lineage>
        <taxon>Eukaryota</taxon>
        <taxon>Fungi</taxon>
        <taxon>Dikarya</taxon>
        <taxon>Ascomycota</taxon>
        <taxon>Pezizomycotina</taxon>
        <taxon>Sordariomycetes</taxon>
        <taxon>Sordariomycetidae</taxon>
        <taxon>Ophiostomatales</taxon>
        <taxon>Ophiostomataceae</taxon>
        <taxon>Sporothrix</taxon>
    </lineage>
</organism>
<protein>
    <submittedName>
        <fullName evidence="2">Uncharacterized protein</fullName>
    </submittedName>
</protein>
<sequence length="88" mass="10106">MARVVTQPTRSETAGRKAESGARVRTHTPKKDERKKERDSRCNGIITLKTVTREEVTKHDLRILRVTRQKAERTKDETATGQDKPYTT</sequence>
<feature type="region of interest" description="Disordered" evidence="1">
    <location>
        <begin position="1"/>
        <end position="40"/>
    </location>
</feature>
<feature type="compositionally biased region" description="Basic and acidic residues" evidence="1">
    <location>
        <begin position="29"/>
        <end position="40"/>
    </location>
</feature>
<dbReference type="EMBL" id="AXCR01000007">
    <property type="protein sequence ID" value="KJR84343.1"/>
    <property type="molecule type" value="Genomic_DNA"/>
</dbReference>
<feature type="compositionally biased region" description="Basic and acidic residues" evidence="1">
    <location>
        <begin position="13"/>
        <end position="22"/>
    </location>
</feature>
<feature type="compositionally biased region" description="Basic and acidic residues" evidence="1">
    <location>
        <begin position="68"/>
        <end position="78"/>
    </location>
</feature>
<feature type="compositionally biased region" description="Polar residues" evidence="1">
    <location>
        <begin position="79"/>
        <end position="88"/>
    </location>
</feature>
<feature type="compositionally biased region" description="Polar residues" evidence="1">
    <location>
        <begin position="1"/>
        <end position="12"/>
    </location>
</feature>
<evidence type="ECO:0000313" key="2">
    <source>
        <dbReference type="EMBL" id="KJR84343.1"/>
    </source>
</evidence>
<gene>
    <name evidence="2" type="ORF">SPSK_10155</name>
</gene>
<feature type="region of interest" description="Disordered" evidence="1">
    <location>
        <begin position="68"/>
        <end position="88"/>
    </location>
</feature>
<name>A0A0F2M3R6_SPOSC</name>
<evidence type="ECO:0000313" key="3">
    <source>
        <dbReference type="Proteomes" id="UP000033710"/>
    </source>
</evidence>
<reference evidence="2 3" key="1">
    <citation type="journal article" date="2014" name="BMC Genomics">
        <title>Comparative genomics of the major fungal agents of human and animal Sporotrichosis: Sporothrix schenckii and Sporothrix brasiliensis.</title>
        <authorList>
            <person name="Teixeira M.M."/>
            <person name="de Almeida L.G."/>
            <person name="Kubitschek-Barreira P."/>
            <person name="Alves F.L."/>
            <person name="Kioshima E.S."/>
            <person name="Abadio A.K."/>
            <person name="Fernandes L."/>
            <person name="Derengowski L.S."/>
            <person name="Ferreira K.S."/>
            <person name="Souza R.C."/>
            <person name="Ruiz J.C."/>
            <person name="de Andrade N.C."/>
            <person name="Paes H.C."/>
            <person name="Nicola A.M."/>
            <person name="Albuquerque P."/>
            <person name="Gerber A.L."/>
            <person name="Martins V.P."/>
            <person name="Peconick L.D."/>
            <person name="Neto A.V."/>
            <person name="Chaucanez C.B."/>
            <person name="Silva P.A."/>
            <person name="Cunha O.L."/>
            <person name="de Oliveira F.F."/>
            <person name="dos Santos T.C."/>
            <person name="Barros A.L."/>
            <person name="Soares M.A."/>
            <person name="de Oliveira L.M."/>
            <person name="Marini M.M."/>
            <person name="Villalobos-Duno H."/>
            <person name="Cunha M.M."/>
            <person name="de Hoog S."/>
            <person name="da Silveira J.F."/>
            <person name="Henrissat B."/>
            <person name="Nino-Vega G.A."/>
            <person name="Cisalpino P.S."/>
            <person name="Mora-Montes H.M."/>
            <person name="Almeida S.R."/>
            <person name="Stajich J.E."/>
            <person name="Lopes-Bezerra L.M."/>
            <person name="Vasconcelos A.T."/>
            <person name="Felipe M.S."/>
        </authorList>
    </citation>
    <scope>NUCLEOTIDE SEQUENCE [LARGE SCALE GENOMIC DNA]</scope>
    <source>
        <strain evidence="2 3">1099-18</strain>
    </source>
</reference>
<dbReference type="AlphaFoldDB" id="A0A0F2M3R6"/>
<reference evidence="2 3" key="2">
    <citation type="journal article" date="2015" name="Eukaryot. Cell">
        <title>Asexual propagation of a virulent clone complex in a human and feline outbreak of sporotrichosis.</title>
        <authorList>
            <person name="Teixeira Mde M."/>
            <person name="Rodrigues A.M."/>
            <person name="Tsui C.K."/>
            <person name="de Almeida L.G."/>
            <person name="Van Diepeningen A.D."/>
            <person name="van den Ende B.G."/>
            <person name="Fernandes G.F."/>
            <person name="Kano R."/>
            <person name="Hamelin R.C."/>
            <person name="Lopes-Bezerra L.M."/>
            <person name="Vasconcelos A.T."/>
            <person name="de Hoog S."/>
            <person name="de Camargo Z.P."/>
            <person name="Felipe M.S."/>
        </authorList>
    </citation>
    <scope>NUCLEOTIDE SEQUENCE [LARGE SCALE GENOMIC DNA]</scope>
    <source>
        <strain evidence="2 3">1099-18</strain>
    </source>
</reference>
<proteinExistence type="predicted"/>
<comment type="caution">
    <text evidence="2">The sequence shown here is derived from an EMBL/GenBank/DDBJ whole genome shotgun (WGS) entry which is preliminary data.</text>
</comment>
<dbReference type="Proteomes" id="UP000033710">
    <property type="component" value="Unassembled WGS sequence"/>
</dbReference>
<dbReference type="GeneID" id="27671983"/>
<dbReference type="KEGG" id="ssck:SPSK_10155"/>